<evidence type="ECO:0000259" key="11">
    <source>
        <dbReference type="PROSITE" id="PS51379"/>
    </source>
</evidence>
<feature type="binding site" evidence="10">
    <location>
        <position position="175"/>
    </location>
    <ligand>
        <name>[4Fe-4S] cluster</name>
        <dbReference type="ChEBI" id="CHEBI:49883"/>
        <label>3</label>
    </ligand>
</feature>
<dbReference type="InterPro" id="IPR050395">
    <property type="entry name" value="4Fe4S_Ferredoxin_RnfB"/>
</dbReference>
<feature type="binding site" evidence="10">
    <location>
        <position position="142"/>
    </location>
    <ligand>
        <name>[4Fe-4S] cluster</name>
        <dbReference type="ChEBI" id="CHEBI:49883"/>
        <label>2</label>
    </ligand>
</feature>
<feature type="domain" description="4Fe-4S ferredoxin-type" evidence="11">
    <location>
        <begin position="129"/>
        <end position="162"/>
    </location>
</feature>
<feature type="domain" description="4Fe-4S ferredoxin-type" evidence="11">
    <location>
        <begin position="163"/>
        <end position="192"/>
    </location>
</feature>
<keyword evidence="5 10" id="KW-1278">Translocase</keyword>
<feature type="region of interest" description="Hydrophobic" evidence="10">
    <location>
        <begin position="1"/>
        <end position="26"/>
    </location>
</feature>
<dbReference type="RefSeq" id="WP_149123056.1">
    <property type="nucleotide sequence ID" value="NZ_VTFL01000005.1"/>
</dbReference>
<dbReference type="GO" id="GO:0022900">
    <property type="term" value="P:electron transport chain"/>
    <property type="evidence" value="ECO:0007669"/>
    <property type="project" value="UniProtKB-UniRule"/>
</dbReference>
<feature type="domain" description="4Fe-4S ferredoxin-type" evidence="11">
    <location>
        <begin position="208"/>
        <end position="236"/>
    </location>
</feature>
<evidence type="ECO:0000256" key="4">
    <source>
        <dbReference type="ARBA" id="ARBA00022737"/>
    </source>
</evidence>
<evidence type="ECO:0000256" key="6">
    <source>
        <dbReference type="ARBA" id="ARBA00022982"/>
    </source>
</evidence>
<dbReference type="InterPro" id="IPR017900">
    <property type="entry name" value="4Fe4S_Fe_S_CS"/>
</dbReference>
<comment type="cofactor">
    <cofactor evidence="10">
        <name>[4Fe-4S] cluster</name>
        <dbReference type="ChEBI" id="CHEBI:49883"/>
    </cofactor>
    <text evidence="10">Binds 3 [4Fe-4S] clusters.</text>
</comment>
<reference evidence="13" key="1">
    <citation type="journal article" date="2020" name="mSystems">
        <title>Genome- and Community-Level Interaction Insights into Carbon Utilization and Element Cycling Functions of Hydrothermarchaeota in Hydrothermal Sediment.</title>
        <authorList>
            <person name="Zhou Z."/>
            <person name="Liu Y."/>
            <person name="Xu W."/>
            <person name="Pan J."/>
            <person name="Luo Z.H."/>
            <person name="Li M."/>
        </authorList>
    </citation>
    <scope>NUCLEOTIDE SEQUENCE [LARGE SCALE GENOMIC DNA]</scope>
    <source>
        <strain evidence="13">SpSt-70</strain>
    </source>
</reference>
<evidence type="ECO:0000259" key="12">
    <source>
        <dbReference type="PROSITE" id="PS51656"/>
    </source>
</evidence>
<organism evidence="13">
    <name type="scientific">Dictyoglomus thermophilum</name>
    <dbReference type="NCBI Taxonomy" id="14"/>
    <lineage>
        <taxon>Bacteria</taxon>
        <taxon>Pseudomonadati</taxon>
        <taxon>Dictyoglomota</taxon>
        <taxon>Dictyoglomia</taxon>
        <taxon>Dictyoglomales</taxon>
        <taxon>Dictyoglomaceae</taxon>
        <taxon>Dictyoglomus</taxon>
    </lineage>
</organism>
<evidence type="ECO:0000256" key="9">
    <source>
        <dbReference type="ARBA" id="ARBA00023136"/>
    </source>
</evidence>
<dbReference type="GO" id="GO:0005886">
    <property type="term" value="C:plasma membrane"/>
    <property type="evidence" value="ECO:0007669"/>
    <property type="project" value="UniProtKB-SubCell"/>
</dbReference>
<comment type="similarity">
    <text evidence="10">Belongs to the 4Fe4S bacterial-type ferredoxin family. RnfB subfamily.</text>
</comment>
<gene>
    <name evidence="10" type="primary">rnfB</name>
    <name evidence="13" type="ORF">ENU78_00605</name>
</gene>
<evidence type="ECO:0000256" key="10">
    <source>
        <dbReference type="HAMAP-Rule" id="MF_00463"/>
    </source>
</evidence>
<evidence type="ECO:0000256" key="8">
    <source>
        <dbReference type="ARBA" id="ARBA00023014"/>
    </source>
</evidence>
<comment type="function">
    <text evidence="10">Part of a membrane-bound complex that couples electron transfer with translocation of ions across the membrane.</text>
</comment>
<dbReference type="SUPFAM" id="SSF54862">
    <property type="entry name" value="4Fe-4S ferredoxins"/>
    <property type="match status" value="1"/>
</dbReference>
<feature type="binding site" evidence="10">
    <location>
        <position position="148"/>
    </location>
    <ligand>
        <name>[4Fe-4S] cluster</name>
        <dbReference type="ChEBI" id="CHEBI:49883"/>
        <label>2</label>
    </ligand>
</feature>
<feature type="domain" description="4Fe-4S ferredoxin-type" evidence="11">
    <location>
        <begin position="237"/>
        <end position="266"/>
    </location>
</feature>
<evidence type="ECO:0000256" key="3">
    <source>
        <dbReference type="ARBA" id="ARBA00022723"/>
    </source>
</evidence>
<keyword evidence="2 10" id="KW-0004">4Fe-4S</keyword>
<dbReference type="PROSITE" id="PS51379">
    <property type="entry name" value="4FE4S_FER_2"/>
    <property type="match status" value="4"/>
</dbReference>
<evidence type="ECO:0000256" key="5">
    <source>
        <dbReference type="ARBA" id="ARBA00022967"/>
    </source>
</evidence>
<comment type="subunit">
    <text evidence="10">The complex is composed of six subunits: RnfA, RnfB, RnfC, RnfD, RnfE and RnfG.</text>
</comment>
<comment type="caution">
    <text evidence="13">The sequence shown here is derived from an EMBL/GenBank/DDBJ whole genome shotgun (WGS) entry which is preliminary data.</text>
</comment>
<feature type="binding site" evidence="10">
    <location>
        <position position="172"/>
    </location>
    <ligand>
        <name>[4Fe-4S] cluster</name>
        <dbReference type="ChEBI" id="CHEBI:49883"/>
        <label>3</label>
    </ligand>
</feature>
<dbReference type="AlphaFoldDB" id="A0A7V3ZHA1"/>
<comment type="subcellular location">
    <subcellularLocation>
        <location evidence="10">Cell membrane</location>
    </subcellularLocation>
</comment>
<dbReference type="EMBL" id="DTDV01000005">
    <property type="protein sequence ID" value="HGK22944.1"/>
    <property type="molecule type" value="Genomic_DNA"/>
</dbReference>
<keyword evidence="9 10" id="KW-0472">Membrane</keyword>
<dbReference type="GO" id="GO:0051539">
    <property type="term" value="F:4 iron, 4 sulfur cluster binding"/>
    <property type="evidence" value="ECO:0007669"/>
    <property type="project" value="UniProtKB-UniRule"/>
</dbReference>
<dbReference type="EC" id="7.-.-.-" evidence="10"/>
<feature type="binding site" evidence="10">
    <location>
        <position position="52"/>
    </location>
    <ligand>
        <name>[4Fe-4S] cluster</name>
        <dbReference type="ChEBI" id="CHEBI:49883"/>
        <label>1</label>
    </ligand>
</feature>
<evidence type="ECO:0000313" key="13">
    <source>
        <dbReference type="EMBL" id="HGK22944.1"/>
    </source>
</evidence>
<dbReference type="PANTHER" id="PTHR43560:SF1">
    <property type="entry name" value="ION-TRANSLOCATING OXIDOREDUCTASE COMPLEX SUBUNIT B"/>
    <property type="match status" value="1"/>
</dbReference>
<feature type="binding site" evidence="10">
    <location>
        <position position="178"/>
    </location>
    <ligand>
        <name>[4Fe-4S] cluster</name>
        <dbReference type="ChEBI" id="CHEBI:49883"/>
        <label>3</label>
    </ligand>
</feature>
<feature type="binding site" evidence="10">
    <location>
        <position position="152"/>
    </location>
    <ligand>
        <name>[4Fe-4S] cluster</name>
        <dbReference type="ChEBI" id="CHEBI:49883"/>
        <label>3</label>
    </ligand>
</feature>
<feature type="binding site" evidence="10">
    <location>
        <position position="57"/>
    </location>
    <ligand>
        <name>[4Fe-4S] cluster</name>
        <dbReference type="ChEBI" id="CHEBI:49883"/>
        <label>1</label>
    </ligand>
</feature>
<keyword evidence="7 10" id="KW-0408">Iron</keyword>
<dbReference type="Pfam" id="PF12838">
    <property type="entry name" value="Fer4_7"/>
    <property type="match status" value="2"/>
</dbReference>
<dbReference type="Gene3D" id="3.30.70.20">
    <property type="match status" value="2"/>
</dbReference>
<protein>
    <recommendedName>
        <fullName evidence="10">Ion-translocating oxidoreductase complex subunit B</fullName>
        <ecNumber evidence="10">7.-.-.-</ecNumber>
    </recommendedName>
    <alternativeName>
        <fullName evidence="10">Rnf electron transport complex subunit B</fullName>
    </alternativeName>
</protein>
<keyword evidence="3 10" id="KW-0479">Metal-binding</keyword>
<dbReference type="InterPro" id="IPR007202">
    <property type="entry name" value="4Fe-4S_dom"/>
</dbReference>
<dbReference type="GO" id="GO:0009055">
    <property type="term" value="F:electron transfer activity"/>
    <property type="evidence" value="ECO:0007669"/>
    <property type="project" value="InterPro"/>
</dbReference>
<keyword evidence="8 10" id="KW-0411">Iron-sulfur</keyword>
<dbReference type="Gene3D" id="1.10.15.40">
    <property type="entry name" value="Electron transport complex subunit B, putative Fe-S cluster"/>
    <property type="match status" value="1"/>
</dbReference>
<evidence type="ECO:0000256" key="2">
    <source>
        <dbReference type="ARBA" id="ARBA00022485"/>
    </source>
</evidence>
<keyword evidence="10" id="KW-1003">Cell membrane</keyword>
<evidence type="ECO:0000256" key="1">
    <source>
        <dbReference type="ARBA" id="ARBA00022448"/>
    </source>
</evidence>
<dbReference type="PROSITE" id="PS00198">
    <property type="entry name" value="4FE4S_FER_1"/>
    <property type="match status" value="2"/>
</dbReference>
<evidence type="ECO:0000256" key="7">
    <source>
        <dbReference type="ARBA" id="ARBA00023004"/>
    </source>
</evidence>
<dbReference type="NCBIfam" id="TIGR01944">
    <property type="entry name" value="rnfB"/>
    <property type="match status" value="1"/>
</dbReference>
<feature type="domain" description="4Fe-4S" evidence="12">
    <location>
        <begin position="32"/>
        <end position="91"/>
    </location>
</feature>
<dbReference type="InterPro" id="IPR017896">
    <property type="entry name" value="4Fe4S_Fe-S-bd"/>
</dbReference>
<keyword evidence="4 10" id="KW-0677">Repeat</keyword>
<feature type="binding site" evidence="10">
    <location>
        <position position="182"/>
    </location>
    <ligand>
        <name>[4Fe-4S] cluster</name>
        <dbReference type="ChEBI" id="CHEBI:49883"/>
        <label>2</label>
    </ligand>
</feature>
<sequence length="266" mass="27724">MGLVFISLMVLGLIGLLFGIGLAIAGEKLKVETDPRIEKILNVLPGANCGACGYPGCEGFAKAVVEGIAPYTGCVAGGEKVAKGIAEVLGLNENITITKNVAFLTCQGGRGIAQDRYIYKGVDTCKAANMVQAGYKGCTTGCLGFGDCVKVCPFDAIYMGEDGLPKIDIEKCTGCGLCVKACPRGILTLLPINIPLLLGCRSELPGPEARKVCSKACIGCGICEKVCPKGAIKMDGRFPVIDYNLCDGCGICVEKCPTKALILLKK</sequence>
<dbReference type="GO" id="GO:0046872">
    <property type="term" value="F:metal ion binding"/>
    <property type="evidence" value="ECO:0007669"/>
    <property type="project" value="UniProtKB-KW"/>
</dbReference>
<keyword evidence="6 10" id="KW-0249">Electron transport</keyword>
<dbReference type="Pfam" id="PF04060">
    <property type="entry name" value="FeS"/>
    <property type="match status" value="1"/>
</dbReference>
<accession>A0A7V3ZHA1</accession>
<name>A0A7V3ZHA1_DICTH</name>
<feature type="binding site" evidence="10">
    <location>
        <position position="49"/>
    </location>
    <ligand>
        <name>[4Fe-4S] cluster</name>
        <dbReference type="ChEBI" id="CHEBI:49883"/>
        <label>1</label>
    </ligand>
</feature>
<dbReference type="InterPro" id="IPR010207">
    <property type="entry name" value="Elect_transpt_cplx_RnfB/RsxB"/>
</dbReference>
<proteinExistence type="inferred from homology"/>
<dbReference type="PROSITE" id="PS51656">
    <property type="entry name" value="4FE4S"/>
    <property type="match status" value="1"/>
</dbReference>
<feature type="binding site" evidence="10">
    <location>
        <position position="74"/>
    </location>
    <ligand>
        <name>[4Fe-4S] cluster</name>
        <dbReference type="ChEBI" id="CHEBI:49883"/>
        <label>1</label>
    </ligand>
</feature>
<dbReference type="CDD" id="cd10549">
    <property type="entry name" value="MtMvhB_like"/>
    <property type="match status" value="1"/>
</dbReference>
<dbReference type="PANTHER" id="PTHR43560">
    <property type="entry name" value="ION-TRANSLOCATING OXIDOREDUCTASE COMPLEX SUBUNIT B"/>
    <property type="match status" value="1"/>
</dbReference>
<feature type="binding site" evidence="10">
    <location>
        <position position="138"/>
    </location>
    <ligand>
        <name>[4Fe-4S] cluster</name>
        <dbReference type="ChEBI" id="CHEBI:49883"/>
        <label>2</label>
    </ligand>
</feature>
<keyword evidence="1 10" id="KW-0813">Transport</keyword>
<dbReference type="HAMAP" id="MF_00463">
    <property type="entry name" value="RsxB_RnfB"/>
    <property type="match status" value="1"/>
</dbReference>
<comment type="caution">
    <text evidence="10">Lacks conserved residue(s) required for the propagation of feature annotation.</text>
</comment>